<feature type="active site" evidence="8">
    <location>
        <position position="459"/>
    </location>
</feature>
<dbReference type="InterPro" id="IPR001876">
    <property type="entry name" value="Znf_RanBP2"/>
</dbReference>
<organism evidence="10 11">
    <name type="scientific">Mya arenaria</name>
    <name type="common">Soft-shell clam</name>
    <dbReference type="NCBI Taxonomy" id="6604"/>
    <lineage>
        <taxon>Eukaryota</taxon>
        <taxon>Metazoa</taxon>
        <taxon>Spiralia</taxon>
        <taxon>Lophotrochozoa</taxon>
        <taxon>Mollusca</taxon>
        <taxon>Bivalvia</taxon>
        <taxon>Autobranchia</taxon>
        <taxon>Heteroconchia</taxon>
        <taxon>Euheterodonta</taxon>
        <taxon>Imparidentia</taxon>
        <taxon>Neoheterodontei</taxon>
        <taxon>Myida</taxon>
        <taxon>Myoidea</taxon>
        <taxon>Myidae</taxon>
        <taxon>Mya</taxon>
    </lineage>
</organism>
<keyword evidence="6 8" id="KW-0788">Thiol protease</keyword>
<protein>
    <submittedName>
        <fullName evidence="10">CAN15-like protein</fullName>
    </submittedName>
</protein>
<feature type="domain" description="Calpain catalytic" evidence="9">
    <location>
        <begin position="235"/>
        <end position="538"/>
    </location>
</feature>
<gene>
    <name evidence="10" type="ORF">MAR_027849</name>
</gene>
<dbReference type="Proteomes" id="UP001164746">
    <property type="component" value="Chromosome 8"/>
</dbReference>
<evidence type="ECO:0000256" key="7">
    <source>
        <dbReference type="ARBA" id="ARBA00022833"/>
    </source>
</evidence>
<keyword evidence="3" id="KW-0479">Metal-binding</keyword>
<keyword evidence="2 8" id="KW-0645">Protease</keyword>
<keyword evidence="5 8" id="KW-0378">Hydrolase</keyword>
<evidence type="ECO:0000256" key="2">
    <source>
        <dbReference type="ARBA" id="ARBA00022670"/>
    </source>
</evidence>
<feature type="active site" evidence="8">
    <location>
        <position position="479"/>
    </location>
</feature>
<dbReference type="PROSITE" id="PS00139">
    <property type="entry name" value="THIOL_PROTEASE_CYS"/>
    <property type="match status" value="1"/>
</dbReference>
<dbReference type="PANTHER" id="PTHR10183">
    <property type="entry name" value="CALPAIN"/>
    <property type="match status" value="1"/>
</dbReference>
<evidence type="ECO:0000259" key="9">
    <source>
        <dbReference type="PROSITE" id="PS50203"/>
    </source>
</evidence>
<dbReference type="InterPro" id="IPR001300">
    <property type="entry name" value="Peptidase_C2_calpain_cat"/>
</dbReference>
<evidence type="ECO:0000256" key="8">
    <source>
        <dbReference type="PROSITE-ProRule" id="PRU00239"/>
    </source>
</evidence>
<dbReference type="SMART" id="SM00547">
    <property type="entry name" value="ZnF_RBZ"/>
    <property type="match status" value="2"/>
</dbReference>
<dbReference type="InterPro" id="IPR036443">
    <property type="entry name" value="Znf_RanBP2_sf"/>
</dbReference>
<dbReference type="SUPFAM" id="SSF90209">
    <property type="entry name" value="Ran binding protein zinc finger-like"/>
    <property type="match status" value="1"/>
</dbReference>
<dbReference type="PROSITE" id="PS01358">
    <property type="entry name" value="ZF_RANBP2_1"/>
    <property type="match status" value="1"/>
</dbReference>
<accession>A0ABY7EZ04</accession>
<evidence type="ECO:0000313" key="10">
    <source>
        <dbReference type="EMBL" id="WAR13669.1"/>
    </source>
</evidence>
<dbReference type="SMART" id="SM00230">
    <property type="entry name" value="CysPc"/>
    <property type="match status" value="1"/>
</dbReference>
<keyword evidence="4" id="KW-0863">Zinc-finger</keyword>
<comment type="similarity">
    <text evidence="1">Belongs to the peptidase C2 family.</text>
</comment>
<evidence type="ECO:0000256" key="5">
    <source>
        <dbReference type="ARBA" id="ARBA00022801"/>
    </source>
</evidence>
<evidence type="ECO:0000256" key="3">
    <source>
        <dbReference type="ARBA" id="ARBA00022723"/>
    </source>
</evidence>
<sequence length="722" mass="82006">MEVKWGCVKCTFQNCEYLPHCEICKTSRPESSEGSDKKTASTDLKSGTWTCWADNFSETDCSVCKSVLKQQKYKDKNDNLPNNPYYKNKLTKGDEKPTLQLANITQKDKDKKQGDHNIMASDNNAITLAKDGKRRVIGLDKMLSKTQQQSDTPKSECQCHVCTFINPAKSDHCQICGSAIKSKQSHKGLRGTIKLKHPFNGGKSFLASHLRQIEDDEAIQRWRNIISFCKKNRVEFIDDSFAPDSRSLYKDPKCKLAGLKVKWLRCQQIVSNHKEPWVVYRSPTPDDISQGQLGDCWFLSALAVLAERPELIKKIIPTKEFCPEGIYQVRLCKDGVWQIVLLDDVFPCDQYSRLLFSQAKRRQLWVPLIEKAMAKLHGCYKAVEAGHCVEGLSILTGEPCETISLQGSSRRGYPIDKNFIWARLLSCRETRFLMGAPCGVGKADGDEDSYKSVGLVYNHAYSILDVREIEGHKLLRLRNPWGRHSWKGDWSDQSATWQSVNSKFKMELVPNGGTPGVFWMSFEDLFKYFQCVDVCKVRPDWREVRIKGVFPQNASHSPKLVKVTVAETTELEIGLYQEGNRGSENKDLSDLCILVFKESPTEDKALKDNVTMYTVSKGLWGRMYVVENGMSNKRIQIKLDCNRSKNVIPTRDTLLTLDSIPPRHRQVVMVYTQDDRRAGCSFSEHREYNVTSNTGLDCWGKPGLNHDPDIDPSVAGLHILVT</sequence>
<feature type="active site" evidence="8">
    <location>
        <position position="296"/>
    </location>
</feature>
<dbReference type="PANTHER" id="PTHR10183:SF382">
    <property type="entry name" value="CALPAIN-15"/>
    <property type="match status" value="1"/>
</dbReference>
<evidence type="ECO:0000256" key="4">
    <source>
        <dbReference type="ARBA" id="ARBA00022771"/>
    </source>
</evidence>
<evidence type="ECO:0000313" key="11">
    <source>
        <dbReference type="Proteomes" id="UP001164746"/>
    </source>
</evidence>
<dbReference type="EMBL" id="CP111019">
    <property type="protein sequence ID" value="WAR13669.1"/>
    <property type="molecule type" value="Genomic_DNA"/>
</dbReference>
<dbReference type="InterPro" id="IPR000169">
    <property type="entry name" value="Pept_cys_AS"/>
</dbReference>
<dbReference type="SUPFAM" id="SSF54001">
    <property type="entry name" value="Cysteine proteinases"/>
    <property type="match status" value="1"/>
</dbReference>
<dbReference type="PROSITE" id="PS50203">
    <property type="entry name" value="CALPAIN_CAT"/>
    <property type="match status" value="1"/>
</dbReference>
<keyword evidence="11" id="KW-1185">Reference proteome</keyword>
<dbReference type="PRINTS" id="PR00704">
    <property type="entry name" value="CALPAIN"/>
</dbReference>
<dbReference type="InterPro" id="IPR022684">
    <property type="entry name" value="Calpain_cysteine_protease"/>
</dbReference>
<proteinExistence type="inferred from homology"/>
<reference evidence="10" key="1">
    <citation type="submission" date="2022-11" db="EMBL/GenBank/DDBJ databases">
        <title>Centuries of genome instability and evolution in soft-shell clam transmissible cancer (bioRxiv).</title>
        <authorList>
            <person name="Hart S.F.M."/>
            <person name="Yonemitsu M.A."/>
            <person name="Giersch R.M."/>
            <person name="Beal B.F."/>
            <person name="Arriagada G."/>
            <person name="Davis B.W."/>
            <person name="Ostrander E.A."/>
            <person name="Goff S.P."/>
            <person name="Metzger M.J."/>
        </authorList>
    </citation>
    <scope>NUCLEOTIDE SEQUENCE</scope>
    <source>
        <strain evidence="10">MELC-2E11</strain>
        <tissue evidence="10">Siphon/mantle</tissue>
    </source>
</reference>
<dbReference type="InterPro" id="IPR038765">
    <property type="entry name" value="Papain-like_cys_pep_sf"/>
</dbReference>
<dbReference type="Pfam" id="PF00648">
    <property type="entry name" value="Peptidase_C2"/>
    <property type="match status" value="1"/>
</dbReference>
<dbReference type="Gene3D" id="2.30.30.380">
    <property type="entry name" value="Zn-finger domain of Sec23/24"/>
    <property type="match status" value="1"/>
</dbReference>
<dbReference type="Gene3D" id="3.90.70.10">
    <property type="entry name" value="Cysteine proteinases"/>
    <property type="match status" value="1"/>
</dbReference>
<name>A0ABY7EZ04_MYAAR</name>
<keyword evidence="7" id="KW-0862">Zinc</keyword>
<evidence type="ECO:0000256" key="6">
    <source>
        <dbReference type="ARBA" id="ARBA00022807"/>
    </source>
</evidence>
<evidence type="ECO:0000256" key="1">
    <source>
        <dbReference type="ARBA" id="ARBA00007623"/>
    </source>
</evidence>
<dbReference type="CDD" id="cd00044">
    <property type="entry name" value="CysPc"/>
    <property type="match status" value="1"/>
</dbReference>